<dbReference type="EMBL" id="JACTVM010000002">
    <property type="protein sequence ID" value="MBC9226676.1"/>
    <property type="molecule type" value="Genomic_DNA"/>
</dbReference>
<dbReference type="SUPFAM" id="SSF81573">
    <property type="entry name" value="F1F0 ATP synthase subunit B, membrane domain"/>
    <property type="match status" value="1"/>
</dbReference>
<evidence type="ECO:0000256" key="7">
    <source>
        <dbReference type="ARBA" id="ARBA00022781"/>
    </source>
</evidence>
<evidence type="ECO:0000256" key="3">
    <source>
        <dbReference type="ARBA" id="ARBA00022448"/>
    </source>
</evidence>
<evidence type="ECO:0000256" key="2">
    <source>
        <dbReference type="ARBA" id="ARBA00005513"/>
    </source>
</evidence>
<reference evidence="17" key="1">
    <citation type="submission" date="2020-09" db="EMBL/GenBank/DDBJ databases">
        <title>Novel species in genus Aeromicrobium.</title>
        <authorList>
            <person name="Zhang G."/>
        </authorList>
    </citation>
    <scope>NUCLEOTIDE SEQUENCE</scope>
    <source>
        <strain evidence="18">Zg-629</strain>
        <strain evidence="19">zg-629</strain>
        <strain evidence="17">Zg-636</strain>
    </source>
</reference>
<dbReference type="GO" id="GO:0045259">
    <property type="term" value="C:proton-transporting ATP synthase complex"/>
    <property type="evidence" value="ECO:0007669"/>
    <property type="project" value="UniProtKB-KW"/>
</dbReference>
<evidence type="ECO:0000313" key="20">
    <source>
        <dbReference type="Proteomes" id="UP000620591"/>
    </source>
</evidence>
<dbReference type="PANTHER" id="PTHR33445">
    <property type="entry name" value="ATP SYNTHASE SUBUNIT B', CHLOROPLASTIC"/>
    <property type="match status" value="1"/>
</dbReference>
<keyword evidence="8 14" id="KW-1133">Transmembrane helix</keyword>
<evidence type="ECO:0000256" key="16">
    <source>
        <dbReference type="SAM" id="Coils"/>
    </source>
</evidence>
<evidence type="ECO:0000256" key="13">
    <source>
        <dbReference type="ARBA" id="ARBA00025830"/>
    </source>
</evidence>
<feature type="transmembrane region" description="Helical" evidence="14">
    <location>
        <begin position="25"/>
        <end position="44"/>
    </location>
</feature>
<keyword evidence="19" id="KW-1185">Reference proteome</keyword>
<evidence type="ECO:0000313" key="17">
    <source>
        <dbReference type="EMBL" id="MBC9226676.1"/>
    </source>
</evidence>
<keyword evidence="5 14" id="KW-0138">CF(0)</keyword>
<accession>A0A8I0EWM4</accession>
<dbReference type="InterPro" id="IPR002146">
    <property type="entry name" value="ATP_synth_b/b'su_bac/chlpt"/>
</dbReference>
<proteinExistence type="inferred from homology"/>
<dbReference type="PANTHER" id="PTHR33445:SF1">
    <property type="entry name" value="ATP SYNTHASE SUBUNIT B"/>
    <property type="match status" value="1"/>
</dbReference>
<keyword evidence="10 14" id="KW-0472">Membrane</keyword>
<evidence type="ECO:0000256" key="1">
    <source>
        <dbReference type="ARBA" id="ARBA00004162"/>
    </source>
</evidence>
<evidence type="ECO:0000256" key="15">
    <source>
        <dbReference type="RuleBase" id="RU003848"/>
    </source>
</evidence>
<keyword evidence="3 14" id="KW-0813">Transport</keyword>
<dbReference type="AlphaFoldDB" id="A0A8I0EWM4"/>
<keyword evidence="11 14" id="KW-0066">ATP synthesis</keyword>
<organism evidence="17 20">
    <name type="scientific">Aeromicrobium senzhongii</name>
    <dbReference type="NCBI Taxonomy" id="2663859"/>
    <lineage>
        <taxon>Bacteria</taxon>
        <taxon>Bacillati</taxon>
        <taxon>Actinomycetota</taxon>
        <taxon>Actinomycetes</taxon>
        <taxon>Propionibacteriales</taxon>
        <taxon>Nocardioidaceae</taxon>
        <taxon>Aeromicrobium</taxon>
    </lineage>
</organism>
<evidence type="ECO:0000256" key="4">
    <source>
        <dbReference type="ARBA" id="ARBA00022475"/>
    </source>
</evidence>
<dbReference type="EMBL" id="CP060587">
    <property type="protein sequence ID" value="QNL93532.1"/>
    <property type="molecule type" value="Genomic_DNA"/>
</dbReference>
<dbReference type="Proteomes" id="UP000515871">
    <property type="component" value="Chromosome"/>
</dbReference>
<dbReference type="CDD" id="cd06503">
    <property type="entry name" value="ATP-synt_Fo_b"/>
    <property type="match status" value="1"/>
</dbReference>
<keyword evidence="6 14" id="KW-0812">Transmembrane</keyword>
<dbReference type="Pfam" id="PF00430">
    <property type="entry name" value="ATP-synt_B"/>
    <property type="match status" value="1"/>
</dbReference>
<dbReference type="NCBIfam" id="TIGR01144">
    <property type="entry name" value="ATP_synt_b"/>
    <property type="match status" value="1"/>
</dbReference>
<keyword evidence="7 14" id="KW-0375">Hydrogen ion transport</keyword>
<dbReference type="RefSeq" id="WP_154596949.1">
    <property type="nucleotide sequence ID" value="NZ_CP060587.1"/>
</dbReference>
<dbReference type="GO" id="GO:0046933">
    <property type="term" value="F:proton-transporting ATP synthase activity, rotational mechanism"/>
    <property type="evidence" value="ECO:0007669"/>
    <property type="project" value="UniProtKB-UniRule"/>
</dbReference>
<gene>
    <name evidence="14" type="primary">atpF</name>
    <name evidence="18" type="ORF">H9L21_10440</name>
    <name evidence="17" type="ORF">IBG24_10145</name>
</gene>
<evidence type="ECO:0000256" key="14">
    <source>
        <dbReference type="HAMAP-Rule" id="MF_01398"/>
    </source>
</evidence>
<dbReference type="Proteomes" id="UP000620591">
    <property type="component" value="Unassembled WGS sequence"/>
</dbReference>
<dbReference type="GO" id="GO:0005886">
    <property type="term" value="C:plasma membrane"/>
    <property type="evidence" value="ECO:0007669"/>
    <property type="project" value="UniProtKB-SubCell"/>
</dbReference>
<dbReference type="GO" id="GO:0046961">
    <property type="term" value="F:proton-transporting ATPase activity, rotational mechanism"/>
    <property type="evidence" value="ECO:0007669"/>
    <property type="project" value="TreeGrafter"/>
</dbReference>
<evidence type="ECO:0000313" key="18">
    <source>
        <dbReference type="EMBL" id="QNL93532.1"/>
    </source>
</evidence>
<sequence>MKAILLAAAAEGEEPNPLIPHLPEIIWGLIFFVALVALMTKYVVPNFEKAYAARTAEIEGGIEEAQAAQNEAQAALEKYTAQLAEARHEAAAIREEAREQGAQIVVEMREQAQAESQRILSAAQAQIAAERQQAIAQLKSEVGGMATELAARIVGETLADTDAQRRSVQRFMDELEGSAN</sequence>
<evidence type="ECO:0000256" key="8">
    <source>
        <dbReference type="ARBA" id="ARBA00022989"/>
    </source>
</evidence>
<name>A0A8I0EWM4_9ACTN</name>
<evidence type="ECO:0000256" key="9">
    <source>
        <dbReference type="ARBA" id="ARBA00023065"/>
    </source>
</evidence>
<dbReference type="InterPro" id="IPR028987">
    <property type="entry name" value="ATP_synth_B-like_membr_sf"/>
</dbReference>
<dbReference type="NCBIfam" id="NF004412">
    <property type="entry name" value="PRK05759.1-3"/>
    <property type="match status" value="1"/>
</dbReference>
<keyword evidence="16" id="KW-0175">Coiled coil</keyword>
<evidence type="ECO:0000256" key="6">
    <source>
        <dbReference type="ARBA" id="ARBA00022692"/>
    </source>
</evidence>
<evidence type="ECO:0000256" key="10">
    <source>
        <dbReference type="ARBA" id="ARBA00023136"/>
    </source>
</evidence>
<dbReference type="HAMAP" id="MF_01398">
    <property type="entry name" value="ATP_synth_b_bprime"/>
    <property type="match status" value="1"/>
</dbReference>
<dbReference type="InterPro" id="IPR005864">
    <property type="entry name" value="ATP_synth_F0_bsu_bac"/>
</dbReference>
<dbReference type="Gene3D" id="1.20.5.620">
    <property type="entry name" value="F1F0 ATP synthase subunit B, membrane domain"/>
    <property type="match status" value="1"/>
</dbReference>
<comment type="subunit">
    <text evidence="13 14">F-type ATPases have 2 components, F(1) - the catalytic core - and F(0) - the membrane proton channel. F(1) has five subunits: alpha(3), beta(3), gamma(1), delta(1), epsilon(1). F(0) has three main subunits: a(1), b(2) and c(10-14). The alpha and beta chains form an alternating ring which encloses part of the gamma chain. F(1) is attached to F(0) by a central stalk formed by the gamma and epsilon chains, while a peripheral stalk is formed by the delta and b chains.</text>
</comment>
<keyword evidence="4 14" id="KW-1003">Cell membrane</keyword>
<evidence type="ECO:0000256" key="11">
    <source>
        <dbReference type="ARBA" id="ARBA00023310"/>
    </source>
</evidence>
<evidence type="ECO:0000313" key="19">
    <source>
        <dbReference type="Proteomes" id="UP000515871"/>
    </source>
</evidence>
<comment type="subcellular location">
    <subcellularLocation>
        <location evidence="1 14">Cell membrane</location>
        <topology evidence="1 14">Single-pass membrane protein</topology>
    </subcellularLocation>
</comment>
<evidence type="ECO:0000256" key="12">
    <source>
        <dbReference type="ARBA" id="ARBA00025198"/>
    </source>
</evidence>
<protein>
    <recommendedName>
        <fullName evidence="14">ATP synthase subunit b</fullName>
    </recommendedName>
    <alternativeName>
        <fullName evidence="14">ATP synthase F(0) sector subunit b</fullName>
    </alternativeName>
    <alternativeName>
        <fullName evidence="14">ATPase subunit I</fullName>
    </alternativeName>
    <alternativeName>
        <fullName evidence="14">F-type ATPase subunit b</fullName>
        <shortName evidence="14">F-ATPase subunit b</shortName>
    </alternativeName>
</protein>
<evidence type="ECO:0000256" key="5">
    <source>
        <dbReference type="ARBA" id="ARBA00022547"/>
    </source>
</evidence>
<comment type="function">
    <text evidence="12 14">F(1)F(0) ATP synthase produces ATP from ADP in the presence of a proton or sodium gradient. F-type ATPases consist of two structural domains, F(1) containing the extramembraneous catalytic core and F(0) containing the membrane proton channel, linked together by a central stalk and a peripheral stalk. During catalysis, ATP synthesis in the catalytic domain of F(1) is coupled via a rotary mechanism of the central stalk subunits to proton translocation.</text>
</comment>
<keyword evidence="9 14" id="KW-0406">Ion transport</keyword>
<feature type="coiled-coil region" evidence="16">
    <location>
        <begin position="58"/>
        <end position="103"/>
    </location>
</feature>
<comment type="function">
    <text evidence="14">Component of the F(0) channel, it forms part of the peripheral stalk, linking F(1) to F(0).</text>
</comment>
<dbReference type="InterPro" id="IPR050059">
    <property type="entry name" value="ATP_synthase_B_chain"/>
</dbReference>
<comment type="similarity">
    <text evidence="2 14 15">Belongs to the ATPase B chain family.</text>
</comment>